<proteinExistence type="predicted"/>
<dbReference type="SUPFAM" id="SSF49464">
    <property type="entry name" value="Carboxypeptidase regulatory domain-like"/>
    <property type="match status" value="1"/>
</dbReference>
<dbReference type="GO" id="GO:0030246">
    <property type="term" value="F:carbohydrate binding"/>
    <property type="evidence" value="ECO:0007669"/>
    <property type="project" value="InterPro"/>
</dbReference>
<evidence type="ECO:0008006" key="4">
    <source>
        <dbReference type="Google" id="ProtNLM"/>
    </source>
</evidence>
<reference evidence="3" key="1">
    <citation type="submission" date="2019-08" db="EMBL/GenBank/DDBJ databases">
        <authorList>
            <person name="Kucharzyk K."/>
            <person name="Murdoch R.W."/>
            <person name="Higgins S."/>
            <person name="Loffler F."/>
        </authorList>
    </citation>
    <scope>NUCLEOTIDE SEQUENCE</scope>
</reference>
<evidence type="ECO:0000259" key="1">
    <source>
        <dbReference type="Pfam" id="PF07705"/>
    </source>
</evidence>
<dbReference type="SUPFAM" id="SSF49854">
    <property type="entry name" value="Spermadhesin, CUB domain"/>
    <property type="match status" value="1"/>
</dbReference>
<name>A0A644UB88_9ZZZZ</name>
<dbReference type="InterPro" id="IPR008969">
    <property type="entry name" value="CarboxyPept-like_regulatory"/>
</dbReference>
<evidence type="ECO:0000259" key="2">
    <source>
        <dbReference type="Pfam" id="PF18962"/>
    </source>
</evidence>
<dbReference type="InterPro" id="IPR013784">
    <property type="entry name" value="Carb-bd-like_fold"/>
</dbReference>
<dbReference type="InterPro" id="IPR013783">
    <property type="entry name" value="Ig-like_fold"/>
</dbReference>
<dbReference type="Pfam" id="PF18962">
    <property type="entry name" value="Por_Secre_tail"/>
    <property type="match status" value="1"/>
</dbReference>
<protein>
    <recommendedName>
        <fullName evidence="4">CUB domain-containing protein</fullName>
    </recommendedName>
</protein>
<dbReference type="Gene3D" id="2.60.40.10">
    <property type="entry name" value="Immunoglobulins"/>
    <property type="match status" value="2"/>
</dbReference>
<dbReference type="Gene3D" id="2.60.40.1120">
    <property type="entry name" value="Carboxypeptidase-like, regulatory domain"/>
    <property type="match status" value="2"/>
</dbReference>
<feature type="domain" description="CARDB" evidence="1">
    <location>
        <begin position="466"/>
        <end position="546"/>
    </location>
</feature>
<dbReference type="NCBIfam" id="TIGR04183">
    <property type="entry name" value="Por_Secre_tail"/>
    <property type="match status" value="1"/>
</dbReference>
<accession>A0A644UB88</accession>
<dbReference type="Gene3D" id="2.60.120.290">
    <property type="entry name" value="Spermadhesin, CUB domain"/>
    <property type="match status" value="1"/>
</dbReference>
<feature type="domain" description="Secretion system C-terminal sorting" evidence="2">
    <location>
        <begin position="1443"/>
        <end position="1511"/>
    </location>
</feature>
<dbReference type="InterPro" id="IPR011635">
    <property type="entry name" value="CARDB"/>
</dbReference>
<comment type="caution">
    <text evidence="3">The sequence shown here is derived from an EMBL/GenBank/DDBJ whole genome shotgun (WGS) entry which is preliminary data.</text>
</comment>
<dbReference type="SUPFAM" id="SSF49452">
    <property type="entry name" value="Starch-binding domain-like"/>
    <property type="match status" value="1"/>
</dbReference>
<dbReference type="Pfam" id="PF13620">
    <property type="entry name" value="CarboxypepD_reg"/>
    <property type="match status" value="1"/>
</dbReference>
<dbReference type="Pfam" id="PF07705">
    <property type="entry name" value="CARDB"/>
    <property type="match status" value="1"/>
</dbReference>
<sequence>MKKLIVSKLLSAIIFLSLGLQAISQTAVYKETGRPPQQTANRNGQVIYDQFYPLAGGSIVSNAYTDPGNLSYSCIAADDFVVPAGGAWGIRYIDIAGQYWEWTGTPIDAFNIYLYADNGGIPGNILHSFENFTGYNALPIDAGTHLYRYEIMLPSVINLTAGHYWIGVQAVSDFTVSNRWGWLSHESLTIEGEYQWKNPGDGYGYGYTDWTPASYMTWSNFNLAFALYGDGLDNDMAMVSIDSPASSQNLTSSESITISIKNEGIYTETGFQVSYSINGGSPVTETVTSLTLAPNQIAQYTFITPADFSVVSSHEITATVSLAGDPFSGNNSKTRTIYNLGTVYPMPATGTQTITSCGATFTDAGGLEGNFGMNDNAVTTIYPANAGDRVRLTFLEFNASYGGFKVYDGTSTSANLLGNWTGANSPGILTALNSEGALTIHFQGPGWEENSGWVAFISCVTPVEDDLAILNFTSSLTTIFQNNTTILSANIQNLGSQAQEKTVTFKANGNVIGTRSTGLLNTADTAWVQLPWTATEPGQYTLEASIPEDQGPEPDNIASFDKYVYPFDAFFEDFEGSFPPENWTAGINWGQNNGGFSGNYSAVCMVQAGYSDTLITTRLDVGYNASFSFYAVSSMWWPGDLQILWKEDGTNEWIHLMTPVLNAMQFGEYTVDMAAFAGHTGRIAFVDFISNPYAWSGMVKLDYILGQNISVHYDDFDLKVKAFDGDRLYMMGESSEFSLSIRNNGLETLPATSYRVKLMVGTENPLEVFSLPGEEIDFQEEISFTLSYTFPEIGEYHIFAEVELINDQSPENNVSNVLVLSGVPAQSTFGVTGEKSITLEYPIDMAYNHSLSETIYTNEEIGQEGVIFGISWDYLFSQDELNVPVRIWAGLTDIPELNNGWVPAGDLIPVFDGNLTFLSGQQTIYIPFSTPINYNDPTKNIAILVEKIADHTSMNQFFWSYGTTFASTLLINGYTNPPDPFNPQGGGQAYMSPFARFIFNDQLGAAAGTVTDPDGAPIEGASVTVEQLNIVTHTDADGMYELPYIPAGTYPATADKFGFTAVTHPLQVTLSNTTTLDFVMGELALVNISGTVSGIDNPGIGIENAVITLSGYNTYSAFTGSNGEFMLENVYSQNTYQISIAADGYATYMAPVVVTDSDIDLGEIVLNEAMLIPYIVMAEPVTGSMEVTWNTPTSAAQHTLVFEDGVHEQGWAGETGEEVWLGNYIPFEEPATITGFDIYWAKYSPLTTAQPMRLDIFDEDYNLIVSSGEFMSGMDAWIHVPVPNITLEGDHYAMVYWNGTPAQSSYLGWDSTNVFTEYARYKYAGGDIAPLSGIVGGMGTFLIRPHVMTDAASQMQGRALTGYNISFGRLTDIANAATWPLLNAATLNVTTFNDTTWPPDENDMYVYAVTAFYTTGESAFSFSNVINYVGVGTGIVETCSVVVYPNPASESVTISNCNGANVLLFTMSGSLKMQARITGDSHRLNLNNLASGTYLLVIQTSNGINQQKLIIK</sequence>
<evidence type="ECO:0000313" key="3">
    <source>
        <dbReference type="EMBL" id="MPL76112.1"/>
    </source>
</evidence>
<dbReference type="EMBL" id="VSSQ01000094">
    <property type="protein sequence ID" value="MPL76112.1"/>
    <property type="molecule type" value="Genomic_DNA"/>
</dbReference>
<dbReference type="InterPro" id="IPR026444">
    <property type="entry name" value="Secre_tail"/>
</dbReference>
<gene>
    <name evidence="3" type="ORF">SDC9_21957</name>
</gene>
<organism evidence="3">
    <name type="scientific">bioreactor metagenome</name>
    <dbReference type="NCBI Taxonomy" id="1076179"/>
    <lineage>
        <taxon>unclassified sequences</taxon>
        <taxon>metagenomes</taxon>
        <taxon>ecological metagenomes</taxon>
    </lineage>
</organism>
<dbReference type="InterPro" id="IPR035914">
    <property type="entry name" value="Sperma_CUB_dom_sf"/>
</dbReference>